<reference evidence="3 4" key="1">
    <citation type="submission" date="2016-11" db="EMBL/GenBank/DDBJ databases">
        <authorList>
            <person name="Jaros S."/>
            <person name="Januszkiewicz K."/>
            <person name="Wedrychowicz H."/>
        </authorList>
    </citation>
    <scope>NUCLEOTIDE SEQUENCE [LARGE SCALE GENOMIC DNA]</scope>
    <source>
        <strain evidence="3 4">DSM 15970</strain>
    </source>
</reference>
<dbReference type="InterPro" id="IPR025966">
    <property type="entry name" value="OppC_N"/>
</dbReference>
<gene>
    <name evidence="3" type="ORF">SAMN02745691_00698</name>
</gene>
<keyword evidence="4" id="KW-1185">Reference proteome</keyword>
<evidence type="ECO:0000256" key="1">
    <source>
        <dbReference type="SAM" id="Phobius"/>
    </source>
</evidence>
<feature type="domain" description="Oligopeptide transport permease C-like N-terminal" evidence="2">
    <location>
        <begin position="4"/>
        <end position="45"/>
    </location>
</feature>
<dbReference type="AlphaFoldDB" id="A0A1M6D8U9"/>
<organism evidence="3 4">
    <name type="scientific">Parasporobacterium paucivorans DSM 15970</name>
    <dbReference type="NCBI Taxonomy" id="1122934"/>
    <lineage>
        <taxon>Bacteria</taxon>
        <taxon>Bacillati</taxon>
        <taxon>Bacillota</taxon>
        <taxon>Clostridia</taxon>
        <taxon>Lachnospirales</taxon>
        <taxon>Lachnospiraceae</taxon>
        <taxon>Parasporobacterium</taxon>
    </lineage>
</organism>
<dbReference type="EMBL" id="FQYT01000005">
    <property type="protein sequence ID" value="SHI69633.1"/>
    <property type="molecule type" value="Genomic_DNA"/>
</dbReference>
<name>A0A1M6D8U9_9FIRM</name>
<dbReference type="GO" id="GO:0005886">
    <property type="term" value="C:plasma membrane"/>
    <property type="evidence" value="ECO:0007669"/>
    <property type="project" value="UniProtKB-SubCell"/>
</dbReference>
<accession>A0A1M6D8U9</accession>
<evidence type="ECO:0000259" key="2">
    <source>
        <dbReference type="Pfam" id="PF12911"/>
    </source>
</evidence>
<sequence length="50" mass="5521">MKKRNLNLIIGFVLTGIVILLAIIGNFWTPYDPLGMSLELKNIPPGGQCH</sequence>
<keyword evidence="1" id="KW-0812">Transmembrane</keyword>
<evidence type="ECO:0000313" key="3">
    <source>
        <dbReference type="EMBL" id="SHI69633.1"/>
    </source>
</evidence>
<dbReference type="RefSeq" id="WP_178138523.1">
    <property type="nucleotide sequence ID" value="NZ_FQYT01000005.1"/>
</dbReference>
<dbReference type="Pfam" id="PF12911">
    <property type="entry name" value="OppC_N"/>
    <property type="match status" value="1"/>
</dbReference>
<keyword evidence="1" id="KW-0472">Membrane</keyword>
<protein>
    <submittedName>
        <fullName evidence="3">N-terminal TM domain of oligopeptide transport permease C</fullName>
    </submittedName>
</protein>
<feature type="transmembrane region" description="Helical" evidence="1">
    <location>
        <begin position="7"/>
        <end position="28"/>
    </location>
</feature>
<evidence type="ECO:0000313" key="4">
    <source>
        <dbReference type="Proteomes" id="UP000184342"/>
    </source>
</evidence>
<dbReference type="Proteomes" id="UP000184342">
    <property type="component" value="Unassembled WGS sequence"/>
</dbReference>
<dbReference type="STRING" id="1122934.SAMN02745691_00698"/>
<proteinExistence type="predicted"/>
<keyword evidence="1" id="KW-1133">Transmembrane helix</keyword>